<dbReference type="GO" id="GO:0006355">
    <property type="term" value="P:regulation of DNA-templated transcription"/>
    <property type="evidence" value="ECO:0007669"/>
    <property type="project" value="UniProtKB-ARBA"/>
</dbReference>
<keyword evidence="5" id="KW-1185">Reference proteome</keyword>
<dbReference type="PANTHER" id="PTHR30055">
    <property type="entry name" value="HTH-TYPE TRANSCRIPTIONAL REGULATOR RUTR"/>
    <property type="match status" value="1"/>
</dbReference>
<dbReference type="InterPro" id="IPR036271">
    <property type="entry name" value="Tet_transcr_reg_TetR-rel_C_sf"/>
</dbReference>
<dbReference type="PROSITE" id="PS50977">
    <property type="entry name" value="HTH_TETR_2"/>
    <property type="match status" value="1"/>
</dbReference>
<keyword evidence="1 2" id="KW-0238">DNA-binding</keyword>
<dbReference type="InterPro" id="IPR023772">
    <property type="entry name" value="DNA-bd_HTH_TetR-type_CS"/>
</dbReference>
<evidence type="ECO:0000256" key="1">
    <source>
        <dbReference type="ARBA" id="ARBA00023125"/>
    </source>
</evidence>
<reference evidence="4 5" key="1">
    <citation type="journal article" date="2015" name="Genome Announc.">
        <title>Expanding the biotechnology potential of lactobacilli through comparative genomics of 213 strains and associated genera.</title>
        <authorList>
            <person name="Sun Z."/>
            <person name="Harris H.M."/>
            <person name="McCann A."/>
            <person name="Guo C."/>
            <person name="Argimon S."/>
            <person name="Zhang W."/>
            <person name="Yang X."/>
            <person name="Jeffery I.B."/>
            <person name="Cooney J.C."/>
            <person name="Kagawa T.F."/>
            <person name="Liu W."/>
            <person name="Song Y."/>
            <person name="Salvetti E."/>
            <person name="Wrobel A."/>
            <person name="Rasinkangas P."/>
            <person name="Parkhill J."/>
            <person name="Rea M.C."/>
            <person name="O'Sullivan O."/>
            <person name="Ritari J."/>
            <person name="Douillard F.P."/>
            <person name="Paul Ross R."/>
            <person name="Yang R."/>
            <person name="Briner A.E."/>
            <person name="Felis G.E."/>
            <person name="de Vos W.M."/>
            <person name="Barrangou R."/>
            <person name="Klaenhammer T.R."/>
            <person name="Caufield P.W."/>
            <person name="Cui Y."/>
            <person name="Zhang H."/>
            <person name="O'Toole P.W."/>
        </authorList>
    </citation>
    <scope>NUCLEOTIDE SEQUENCE [LARGE SCALE GENOMIC DNA]</scope>
    <source>
        <strain evidence="4 5">DSM 21775</strain>
    </source>
</reference>
<feature type="domain" description="HTH tetR-type" evidence="3">
    <location>
        <begin position="21"/>
        <end position="81"/>
    </location>
</feature>
<dbReference type="InterPro" id="IPR009057">
    <property type="entry name" value="Homeodomain-like_sf"/>
</dbReference>
<dbReference type="PROSITE" id="PS01081">
    <property type="entry name" value="HTH_TETR_1"/>
    <property type="match status" value="1"/>
</dbReference>
<dbReference type="AlphaFoldDB" id="A0A0R2DDP3"/>
<dbReference type="InterPro" id="IPR001647">
    <property type="entry name" value="HTH_TetR"/>
</dbReference>
<dbReference type="SUPFAM" id="SSF46689">
    <property type="entry name" value="Homeodomain-like"/>
    <property type="match status" value="1"/>
</dbReference>
<organism evidence="4 5">
    <name type="scientific">Levilactobacillus senmaizukei DSM 21775 = NBRC 103853</name>
    <dbReference type="NCBI Taxonomy" id="1423803"/>
    <lineage>
        <taxon>Bacteria</taxon>
        <taxon>Bacillati</taxon>
        <taxon>Bacillota</taxon>
        <taxon>Bacilli</taxon>
        <taxon>Lactobacillales</taxon>
        <taxon>Lactobacillaceae</taxon>
        <taxon>Levilactobacillus</taxon>
    </lineage>
</organism>
<dbReference type="Proteomes" id="UP000051589">
    <property type="component" value="Unassembled WGS sequence"/>
</dbReference>
<evidence type="ECO:0000313" key="5">
    <source>
        <dbReference type="Proteomes" id="UP000051589"/>
    </source>
</evidence>
<dbReference type="PATRIC" id="fig|1423803.3.peg.347"/>
<dbReference type="InterPro" id="IPR050109">
    <property type="entry name" value="HTH-type_TetR-like_transc_reg"/>
</dbReference>
<comment type="caution">
    <text evidence="4">The sequence shown here is derived from an EMBL/GenBank/DDBJ whole genome shotgun (WGS) entry which is preliminary data.</text>
</comment>
<sequence>MSNKSILAAFPATIQADEDLTQKQKDVLIASIRLFAEQGYANTSTHQIAVAAHQSEGTMFKHFKSKANILRTALAPVITQIIPKLSSELIEKTQAPIPDLHAFLTLLVRDRMAFAAANQEAIKVFLSEILYNEALRQDFITAARQELLTTFQATILDLRKRGLIVDWPFSEIFRFIVAVVLGYIIDRYILFPERDWDDDHEAHYLVLELEKVLRPEP</sequence>
<dbReference type="Gene3D" id="1.10.357.10">
    <property type="entry name" value="Tetracycline Repressor, domain 2"/>
    <property type="match status" value="1"/>
</dbReference>
<dbReference type="OrthoDB" id="9780824at2"/>
<accession>A0A0R2DDP3</accession>
<feature type="DNA-binding region" description="H-T-H motif" evidence="2">
    <location>
        <begin position="44"/>
        <end position="63"/>
    </location>
</feature>
<evidence type="ECO:0000256" key="2">
    <source>
        <dbReference type="PROSITE-ProRule" id="PRU00335"/>
    </source>
</evidence>
<dbReference type="Pfam" id="PF00440">
    <property type="entry name" value="TetR_N"/>
    <property type="match status" value="1"/>
</dbReference>
<dbReference type="EMBL" id="AYZH01000011">
    <property type="protein sequence ID" value="KRN02046.1"/>
    <property type="molecule type" value="Genomic_DNA"/>
</dbReference>
<protein>
    <submittedName>
        <fullName evidence="4">Transcriptional regulator, TetR family</fullName>
    </submittedName>
</protein>
<gene>
    <name evidence="4" type="ORF">FD13_GL000352</name>
</gene>
<evidence type="ECO:0000259" key="3">
    <source>
        <dbReference type="PROSITE" id="PS50977"/>
    </source>
</evidence>
<evidence type="ECO:0000313" key="4">
    <source>
        <dbReference type="EMBL" id="KRN02046.1"/>
    </source>
</evidence>
<name>A0A0R2DDP3_9LACO</name>
<dbReference type="PRINTS" id="PR00455">
    <property type="entry name" value="HTHTETR"/>
</dbReference>
<dbReference type="STRING" id="1423803.FD13_GL000352"/>
<proteinExistence type="predicted"/>
<dbReference type="GO" id="GO:0003677">
    <property type="term" value="F:DNA binding"/>
    <property type="evidence" value="ECO:0007669"/>
    <property type="project" value="UniProtKB-UniRule"/>
</dbReference>
<dbReference type="SUPFAM" id="SSF48498">
    <property type="entry name" value="Tetracyclin repressor-like, C-terminal domain"/>
    <property type="match status" value="1"/>
</dbReference>
<dbReference type="RefSeq" id="WP_061776599.1">
    <property type="nucleotide sequence ID" value="NZ_AYZH01000011.1"/>
</dbReference>
<dbReference type="PANTHER" id="PTHR30055:SF222">
    <property type="entry name" value="REGULATORY PROTEIN"/>
    <property type="match status" value="1"/>
</dbReference>